<organism evidence="1 2">
    <name type="scientific">Jaminaea rosea</name>
    <dbReference type="NCBI Taxonomy" id="1569628"/>
    <lineage>
        <taxon>Eukaryota</taxon>
        <taxon>Fungi</taxon>
        <taxon>Dikarya</taxon>
        <taxon>Basidiomycota</taxon>
        <taxon>Ustilaginomycotina</taxon>
        <taxon>Exobasidiomycetes</taxon>
        <taxon>Microstromatales</taxon>
        <taxon>Microstromatales incertae sedis</taxon>
        <taxon>Jaminaea</taxon>
    </lineage>
</organism>
<accession>A0A316UMN5</accession>
<evidence type="ECO:0000313" key="1">
    <source>
        <dbReference type="EMBL" id="PWN26537.1"/>
    </source>
</evidence>
<proteinExistence type="predicted"/>
<protein>
    <submittedName>
        <fullName evidence="1">Uncharacterized protein</fullName>
    </submittedName>
</protein>
<evidence type="ECO:0000313" key="2">
    <source>
        <dbReference type="Proteomes" id="UP000245884"/>
    </source>
</evidence>
<dbReference type="RefSeq" id="XP_025361149.1">
    <property type="nucleotide sequence ID" value="XM_025509572.1"/>
</dbReference>
<sequence>MSSVPANPAPLAPFWPSLLTSSPVFSSLSSSSPPPSVSKLESKIDQRFTVFRLAEWLSCRILDLWRDQDSLTWRARVYASHRGDVMSKR</sequence>
<dbReference type="AlphaFoldDB" id="A0A316UMN5"/>
<dbReference type="GeneID" id="37031395"/>
<dbReference type="EMBL" id="KZ819671">
    <property type="protein sequence ID" value="PWN26537.1"/>
    <property type="molecule type" value="Genomic_DNA"/>
</dbReference>
<gene>
    <name evidence="1" type="ORF">BDZ90DRAFT_40842</name>
</gene>
<dbReference type="Proteomes" id="UP000245884">
    <property type="component" value="Unassembled WGS sequence"/>
</dbReference>
<keyword evidence="2" id="KW-1185">Reference proteome</keyword>
<name>A0A316UMN5_9BASI</name>
<reference evidence="1 2" key="1">
    <citation type="journal article" date="2018" name="Mol. Biol. Evol.">
        <title>Broad Genomic Sampling Reveals a Smut Pathogenic Ancestry of the Fungal Clade Ustilaginomycotina.</title>
        <authorList>
            <person name="Kijpornyongpan T."/>
            <person name="Mondo S.J."/>
            <person name="Barry K."/>
            <person name="Sandor L."/>
            <person name="Lee J."/>
            <person name="Lipzen A."/>
            <person name="Pangilinan J."/>
            <person name="LaButti K."/>
            <person name="Hainaut M."/>
            <person name="Henrissat B."/>
            <person name="Grigoriev I.V."/>
            <person name="Spatafora J.W."/>
            <person name="Aime M.C."/>
        </authorList>
    </citation>
    <scope>NUCLEOTIDE SEQUENCE [LARGE SCALE GENOMIC DNA]</scope>
    <source>
        <strain evidence="1 2">MCA 5214</strain>
    </source>
</reference>